<feature type="domain" description="HTH lysR-type" evidence="5">
    <location>
        <begin position="9"/>
        <end position="66"/>
    </location>
</feature>
<sequence>MNTSEIAKLDIKLLIAFVTILEKGSVSKAAEELNMTQPALSKNLQRLRDIFHDQLFIRQAYGLMPTARANELADLIYPIIRSLQELILPSQLDLSKLDRRFRLMIDEGDLEIFIEPLLSYLQQEAPEIQMSINAWNDSYLEPIIDGKVDLGIMHIKHTPSSVRSKLVGYMETCIIISDGHPLYRVDQPTFDDLIQHRVVTHHMKPYKGHSYESIEPKLRQQGYNVKTHLETDSLMAALRAVKQGMALVTTRSVGELCLNLMNANKHFHPIRLLPIPEKILELDEFKGRHPIHIFWHEHFHNDLAHRWLREKIIELMRNSPWMHRE</sequence>
<evidence type="ECO:0000256" key="1">
    <source>
        <dbReference type="ARBA" id="ARBA00009437"/>
    </source>
</evidence>
<evidence type="ECO:0000256" key="3">
    <source>
        <dbReference type="ARBA" id="ARBA00023125"/>
    </source>
</evidence>
<proteinExistence type="inferred from homology"/>
<organism evidence="6 7">
    <name type="scientific">Marinomonas spartinae</name>
    <dbReference type="NCBI Taxonomy" id="1792290"/>
    <lineage>
        <taxon>Bacteria</taxon>
        <taxon>Pseudomonadati</taxon>
        <taxon>Pseudomonadota</taxon>
        <taxon>Gammaproteobacteria</taxon>
        <taxon>Oceanospirillales</taxon>
        <taxon>Oceanospirillaceae</taxon>
        <taxon>Marinomonas</taxon>
    </lineage>
</organism>
<dbReference type="Gene3D" id="1.10.10.10">
    <property type="entry name" value="Winged helix-like DNA-binding domain superfamily/Winged helix DNA-binding domain"/>
    <property type="match status" value="1"/>
</dbReference>
<dbReference type="GO" id="GO:0003700">
    <property type="term" value="F:DNA-binding transcription factor activity"/>
    <property type="evidence" value="ECO:0007669"/>
    <property type="project" value="InterPro"/>
</dbReference>
<dbReference type="PANTHER" id="PTHR30118:SF15">
    <property type="entry name" value="TRANSCRIPTIONAL REGULATORY PROTEIN"/>
    <property type="match status" value="1"/>
</dbReference>
<keyword evidence="2" id="KW-0805">Transcription regulation</keyword>
<dbReference type="PRINTS" id="PR00039">
    <property type="entry name" value="HTHLYSR"/>
</dbReference>
<protein>
    <submittedName>
        <fullName evidence="6">HTH-type transcriptional regulator SyrM 1</fullName>
    </submittedName>
</protein>
<evidence type="ECO:0000313" key="7">
    <source>
        <dbReference type="Proteomes" id="UP000092544"/>
    </source>
</evidence>
<dbReference type="InterPro" id="IPR036390">
    <property type="entry name" value="WH_DNA-bd_sf"/>
</dbReference>
<dbReference type="SUPFAM" id="SSF53850">
    <property type="entry name" value="Periplasmic binding protein-like II"/>
    <property type="match status" value="1"/>
</dbReference>
<evidence type="ECO:0000313" key="6">
    <source>
        <dbReference type="EMBL" id="SBS27131.1"/>
    </source>
</evidence>
<reference evidence="6 7" key="1">
    <citation type="submission" date="2016-06" db="EMBL/GenBank/DDBJ databases">
        <authorList>
            <person name="Kjaerup R.B."/>
            <person name="Dalgaard T.S."/>
            <person name="Juul-Madsen H.R."/>
        </authorList>
    </citation>
    <scope>NUCLEOTIDE SEQUENCE [LARGE SCALE GENOMIC DNA]</scope>
    <source>
        <strain evidence="6 7">CECT 8886</strain>
    </source>
</reference>
<dbReference type="Pfam" id="PF03466">
    <property type="entry name" value="LysR_substrate"/>
    <property type="match status" value="1"/>
</dbReference>
<keyword evidence="3" id="KW-0238">DNA-binding</keyword>
<dbReference type="PROSITE" id="PS50931">
    <property type="entry name" value="HTH_LYSR"/>
    <property type="match status" value="1"/>
</dbReference>
<dbReference type="PANTHER" id="PTHR30118">
    <property type="entry name" value="HTH-TYPE TRANSCRIPTIONAL REGULATOR LEUO-RELATED"/>
    <property type="match status" value="1"/>
</dbReference>
<dbReference type="Pfam" id="PF00126">
    <property type="entry name" value="HTH_1"/>
    <property type="match status" value="1"/>
</dbReference>
<dbReference type="InterPro" id="IPR050389">
    <property type="entry name" value="LysR-type_TF"/>
</dbReference>
<dbReference type="GO" id="GO:0003677">
    <property type="term" value="F:DNA binding"/>
    <property type="evidence" value="ECO:0007669"/>
    <property type="project" value="UniProtKB-KW"/>
</dbReference>
<comment type="similarity">
    <text evidence="1">Belongs to the LysR transcriptional regulatory family.</text>
</comment>
<dbReference type="SUPFAM" id="SSF46785">
    <property type="entry name" value="Winged helix' DNA-binding domain"/>
    <property type="match status" value="1"/>
</dbReference>
<keyword evidence="7" id="KW-1185">Reference proteome</keyword>
<dbReference type="EMBL" id="FLOB01000001">
    <property type="protein sequence ID" value="SBS27131.1"/>
    <property type="molecule type" value="Genomic_DNA"/>
</dbReference>
<dbReference type="Proteomes" id="UP000092544">
    <property type="component" value="Unassembled WGS sequence"/>
</dbReference>
<dbReference type="InterPro" id="IPR036388">
    <property type="entry name" value="WH-like_DNA-bd_sf"/>
</dbReference>
<dbReference type="Gene3D" id="3.40.190.10">
    <property type="entry name" value="Periplasmic binding protein-like II"/>
    <property type="match status" value="2"/>
</dbReference>
<dbReference type="RefSeq" id="WP_067012882.1">
    <property type="nucleotide sequence ID" value="NZ_FLOB01000001.1"/>
</dbReference>
<keyword evidence="4" id="KW-0804">Transcription</keyword>
<gene>
    <name evidence="6" type="primary">syrM1_1</name>
    <name evidence="6" type="ORF">MSP8886_00816</name>
</gene>
<dbReference type="AlphaFoldDB" id="A0A1A8T667"/>
<dbReference type="OrthoDB" id="8839911at2"/>
<dbReference type="InterPro" id="IPR000847">
    <property type="entry name" value="LysR_HTH_N"/>
</dbReference>
<evidence type="ECO:0000256" key="2">
    <source>
        <dbReference type="ARBA" id="ARBA00023015"/>
    </source>
</evidence>
<name>A0A1A8T667_9GAMM</name>
<dbReference type="InterPro" id="IPR005119">
    <property type="entry name" value="LysR_subst-bd"/>
</dbReference>
<evidence type="ECO:0000256" key="4">
    <source>
        <dbReference type="ARBA" id="ARBA00023163"/>
    </source>
</evidence>
<dbReference type="STRING" id="1792290.MSP8886_00816"/>
<accession>A0A1A8T667</accession>
<evidence type="ECO:0000259" key="5">
    <source>
        <dbReference type="PROSITE" id="PS50931"/>
    </source>
</evidence>